<dbReference type="EMBL" id="LR746264">
    <property type="protein sequence ID" value="CAA7388396.1"/>
    <property type="molecule type" value="Genomic_DNA"/>
</dbReference>
<dbReference type="EMBL" id="LR743588">
    <property type="protein sequence ID" value="CAA2614151.1"/>
    <property type="molecule type" value="Genomic_DNA"/>
</dbReference>
<name>A0A7I8I8V0_SPIIN</name>
<accession>A0A7I8I8V0</accession>
<protein>
    <submittedName>
        <fullName evidence="1">Uncharacterized protein</fullName>
    </submittedName>
</protein>
<evidence type="ECO:0000313" key="1">
    <source>
        <dbReference type="EMBL" id="CAA2614151.1"/>
    </source>
</evidence>
<gene>
    <name evidence="1" type="ORF">SI7747_01000548</name>
    <name evidence="2" type="ORF">SI8410_01000637</name>
</gene>
<keyword evidence="3" id="KW-1185">Reference proteome</keyword>
<reference evidence="1" key="1">
    <citation type="submission" date="2019-12" db="EMBL/GenBank/DDBJ databases">
        <authorList>
            <person name="Scholz U."/>
            <person name="Mascher M."/>
            <person name="Fiebig A."/>
        </authorList>
    </citation>
    <scope>NUCLEOTIDE SEQUENCE</scope>
</reference>
<proteinExistence type="predicted"/>
<dbReference type="AlphaFoldDB" id="A0A7I8I8V0"/>
<organism evidence="1">
    <name type="scientific">Spirodela intermedia</name>
    <name type="common">Intermediate duckweed</name>
    <dbReference type="NCBI Taxonomy" id="51605"/>
    <lineage>
        <taxon>Eukaryota</taxon>
        <taxon>Viridiplantae</taxon>
        <taxon>Streptophyta</taxon>
        <taxon>Embryophyta</taxon>
        <taxon>Tracheophyta</taxon>
        <taxon>Spermatophyta</taxon>
        <taxon>Magnoliopsida</taxon>
        <taxon>Liliopsida</taxon>
        <taxon>Araceae</taxon>
        <taxon>Lemnoideae</taxon>
        <taxon>Spirodela</taxon>
    </lineage>
</organism>
<evidence type="ECO:0000313" key="3">
    <source>
        <dbReference type="Proteomes" id="UP000663760"/>
    </source>
</evidence>
<evidence type="ECO:0000313" key="2">
    <source>
        <dbReference type="EMBL" id="CAA7388396.1"/>
    </source>
</evidence>
<dbReference type="Proteomes" id="UP000663760">
    <property type="component" value="Chromosome 1"/>
</dbReference>
<sequence>MKHCITVLPKVLVEFKRAEWRIEGQNWLQR</sequence>